<dbReference type="InterPro" id="IPR012340">
    <property type="entry name" value="NA-bd_OB-fold"/>
</dbReference>
<dbReference type="Gene3D" id="2.40.50.140">
    <property type="entry name" value="Nucleic acid-binding proteins"/>
    <property type="match status" value="3"/>
</dbReference>
<evidence type="ECO:0000256" key="2">
    <source>
        <dbReference type="ARBA" id="ARBA00023254"/>
    </source>
</evidence>
<keyword evidence="1" id="KW-0238">DNA-binding</keyword>
<comment type="similarity">
    <text evidence="3">Belongs to the MEIOB family.</text>
</comment>
<dbReference type="InterPro" id="IPR052469">
    <property type="entry name" value="MEIOB"/>
</dbReference>
<dbReference type="Proteomes" id="UP001283361">
    <property type="component" value="Unassembled WGS sequence"/>
</dbReference>
<feature type="domain" description="MEIOB-like N-terminal" evidence="4">
    <location>
        <begin position="88"/>
        <end position="223"/>
    </location>
</feature>
<dbReference type="GO" id="GO:0003697">
    <property type="term" value="F:single-stranded DNA binding"/>
    <property type="evidence" value="ECO:0007669"/>
    <property type="project" value="TreeGrafter"/>
</dbReference>
<reference evidence="5" key="1">
    <citation type="journal article" date="2023" name="G3 (Bethesda)">
        <title>A reference genome for the long-term kleptoplast-retaining sea slug Elysia crispata morphotype clarki.</title>
        <authorList>
            <person name="Eastman K.E."/>
            <person name="Pendleton A.L."/>
            <person name="Shaikh M.A."/>
            <person name="Suttiyut T."/>
            <person name="Ogas R."/>
            <person name="Tomko P."/>
            <person name="Gavelis G."/>
            <person name="Widhalm J.R."/>
            <person name="Wisecaver J.H."/>
        </authorList>
    </citation>
    <scope>NUCLEOTIDE SEQUENCE</scope>
    <source>
        <strain evidence="5">ECLA1</strain>
    </source>
</reference>
<dbReference type="Pfam" id="PF24903">
    <property type="entry name" value="OB_MEIOB_N"/>
    <property type="match status" value="1"/>
</dbReference>
<protein>
    <recommendedName>
        <fullName evidence="4">MEIOB-like N-terminal domain-containing protein</fullName>
    </recommendedName>
</protein>
<organism evidence="5 6">
    <name type="scientific">Elysia crispata</name>
    <name type="common">lettuce slug</name>
    <dbReference type="NCBI Taxonomy" id="231223"/>
    <lineage>
        <taxon>Eukaryota</taxon>
        <taxon>Metazoa</taxon>
        <taxon>Spiralia</taxon>
        <taxon>Lophotrochozoa</taxon>
        <taxon>Mollusca</taxon>
        <taxon>Gastropoda</taxon>
        <taxon>Heterobranchia</taxon>
        <taxon>Euthyneura</taxon>
        <taxon>Panpulmonata</taxon>
        <taxon>Sacoglossa</taxon>
        <taxon>Placobranchoidea</taxon>
        <taxon>Plakobranchidae</taxon>
        <taxon>Elysia</taxon>
    </lineage>
</organism>
<proteinExistence type="inferred from homology"/>
<keyword evidence="6" id="KW-1185">Reference proteome</keyword>
<dbReference type="SUPFAM" id="SSF50249">
    <property type="entry name" value="Nucleic acid-binding proteins"/>
    <property type="match status" value="2"/>
</dbReference>
<dbReference type="GO" id="GO:0000712">
    <property type="term" value="P:resolution of meiotic recombination intermediates"/>
    <property type="evidence" value="ECO:0007669"/>
    <property type="project" value="TreeGrafter"/>
</dbReference>
<evidence type="ECO:0000313" key="6">
    <source>
        <dbReference type="Proteomes" id="UP001283361"/>
    </source>
</evidence>
<dbReference type="GO" id="GO:0008310">
    <property type="term" value="F:single-stranded DNA 3'-5' DNA exonuclease activity"/>
    <property type="evidence" value="ECO:0007669"/>
    <property type="project" value="TreeGrafter"/>
</dbReference>
<dbReference type="PANTHER" id="PTHR21166:SF2">
    <property type="entry name" value="CELL DIVISION CONTROL PROTEIN 24 OB DOMAIN-CONTAINING PROTEIN-RELATED"/>
    <property type="match status" value="1"/>
</dbReference>
<dbReference type="EMBL" id="JAWDGP010004065">
    <property type="protein sequence ID" value="KAK3768181.1"/>
    <property type="molecule type" value="Genomic_DNA"/>
</dbReference>
<evidence type="ECO:0000259" key="4">
    <source>
        <dbReference type="Pfam" id="PF24903"/>
    </source>
</evidence>
<dbReference type="PANTHER" id="PTHR21166">
    <property type="entry name" value="CELL DIVISION CONTROL PROTEIN 24 OB DOMAIN-CONTAINING PROTEIN-RELATED"/>
    <property type="match status" value="1"/>
</dbReference>
<sequence>MHSCGYTLGWIRYRVMLTISVWTSFNLRIVDFKNYFFFFQMAWLGRFDDFSFGPTSHISPKLGKTLGQDGGRPMFDKKVYTTKGSSRTGYTQICEISNTINHVSIIGLIIAKDGPKSIISKKGTERHLVSFTVRDSEVAFVNLTCWGGEQYVKMIACELHISDVVDVKDAQVQIKSSNPADEKFRPWTPSSCQLTVGENQGTIVPYSGLDIEDYTHLIHTPTRPSNDFYTLEDIIANGMSLQGEHINILAVVKRIWPPKKITMKTGKTTSKVDIVLCDETCMSFNLTLFLILRWDNYVLLAESWTPMETVLFAADVRITYNDYRSSMTASTDSKTIFTINPDTPEAACIREYSKTQISFLTFESEGNSVADGKDPPLETITNILCVRDVRNLLEQGSEIGFGLMYAFLSQFDIDSDEKMFCREVCPKCGKFVQESNGFICVNSSCEGEDLRLDGVPHIEYSLTVSLSDHTGTLDHCFIPANIAQHLLGAKANDFRDLNGQRKTDIKWSFLLERVKTVVKIRGQSNVNGRSMVKILSLEMPNIEELALCVS</sequence>
<keyword evidence="2" id="KW-0469">Meiosis</keyword>
<evidence type="ECO:0000256" key="1">
    <source>
        <dbReference type="ARBA" id="ARBA00023125"/>
    </source>
</evidence>
<dbReference type="AlphaFoldDB" id="A0AAE1DF24"/>
<dbReference type="FunFam" id="2.40.50.140:FF:000171">
    <property type="entry name" value="meiosis-specific with OB domain-containing protein isoform X1"/>
    <property type="match status" value="1"/>
</dbReference>
<gene>
    <name evidence="5" type="ORF">RRG08_031719</name>
</gene>
<accession>A0AAE1DF24</accession>
<evidence type="ECO:0000256" key="3">
    <source>
        <dbReference type="ARBA" id="ARBA00038329"/>
    </source>
</evidence>
<evidence type="ECO:0000313" key="5">
    <source>
        <dbReference type="EMBL" id="KAK3768181.1"/>
    </source>
</evidence>
<name>A0AAE1DF24_9GAST</name>
<dbReference type="InterPro" id="IPR056880">
    <property type="entry name" value="OB_MEIOB_N"/>
</dbReference>
<comment type="caution">
    <text evidence="5">The sequence shown here is derived from an EMBL/GenBank/DDBJ whole genome shotgun (WGS) entry which is preliminary data.</text>
</comment>